<protein>
    <recommendedName>
        <fullName evidence="3">Asp/Glu/hydantoin racemase</fullName>
    </recommendedName>
</protein>
<dbReference type="Proteomes" id="UP000466445">
    <property type="component" value="Chromosome"/>
</dbReference>
<organism evidence="1 2">
    <name type="scientific">Mycolicibacterium sarraceniae</name>
    <dbReference type="NCBI Taxonomy" id="1534348"/>
    <lineage>
        <taxon>Bacteria</taxon>
        <taxon>Bacillati</taxon>
        <taxon>Actinomycetota</taxon>
        <taxon>Actinomycetes</taxon>
        <taxon>Mycobacteriales</taxon>
        <taxon>Mycobacteriaceae</taxon>
        <taxon>Mycolicibacterium</taxon>
    </lineage>
</organism>
<evidence type="ECO:0000313" key="1">
    <source>
        <dbReference type="EMBL" id="BBY60729.1"/>
    </source>
</evidence>
<dbReference type="EMBL" id="AP022595">
    <property type="protein sequence ID" value="BBY60729.1"/>
    <property type="molecule type" value="Genomic_DNA"/>
</dbReference>
<evidence type="ECO:0008006" key="3">
    <source>
        <dbReference type="Google" id="ProtNLM"/>
    </source>
</evidence>
<sequence length="87" mass="8772">MKILVLNPNTSPTMSAEIDAAARSAADLGTQITTTQPSFDADAVVQDGADVICLGCAGMAGVTAAITHAPGPGNPCTHWPLAKALRL</sequence>
<reference evidence="1 2" key="1">
    <citation type="journal article" date="2019" name="Emerg. Microbes Infect.">
        <title>Comprehensive subspecies identification of 175 nontuberculous mycobacteria species based on 7547 genomic profiles.</title>
        <authorList>
            <person name="Matsumoto Y."/>
            <person name="Kinjo T."/>
            <person name="Motooka D."/>
            <person name="Nabeya D."/>
            <person name="Jung N."/>
            <person name="Uechi K."/>
            <person name="Horii T."/>
            <person name="Iida T."/>
            <person name="Fujita J."/>
            <person name="Nakamura S."/>
        </authorList>
    </citation>
    <scope>NUCLEOTIDE SEQUENCE [LARGE SCALE GENOMIC DNA]</scope>
    <source>
        <strain evidence="1 2">JCM 30395</strain>
    </source>
</reference>
<dbReference type="RefSeq" id="WP_163699431.1">
    <property type="nucleotide sequence ID" value="NZ_AP022595.1"/>
</dbReference>
<evidence type="ECO:0000313" key="2">
    <source>
        <dbReference type="Proteomes" id="UP000466445"/>
    </source>
</evidence>
<name>A0A7I7SWZ0_9MYCO</name>
<accession>A0A7I7SWZ0</accession>
<keyword evidence="2" id="KW-1185">Reference proteome</keyword>
<dbReference type="AlphaFoldDB" id="A0A7I7SWZ0"/>
<dbReference type="Gene3D" id="3.40.50.12500">
    <property type="match status" value="2"/>
</dbReference>
<gene>
    <name evidence="1" type="ORF">MSAR_38650</name>
</gene>
<dbReference type="InterPro" id="IPR053714">
    <property type="entry name" value="Iso_Racemase_Enz_sf"/>
</dbReference>
<proteinExistence type="predicted"/>
<dbReference type="KEGG" id="msar:MSAR_38650"/>